<protein>
    <submittedName>
        <fullName evidence="1">Uncharacterized protein</fullName>
    </submittedName>
</protein>
<gene>
    <name evidence="1" type="ORF">T11_17430</name>
</gene>
<accession>A0A0V1H2A3</accession>
<organism evidence="1 2">
    <name type="scientific">Trichinella zimbabwensis</name>
    <dbReference type="NCBI Taxonomy" id="268475"/>
    <lineage>
        <taxon>Eukaryota</taxon>
        <taxon>Metazoa</taxon>
        <taxon>Ecdysozoa</taxon>
        <taxon>Nematoda</taxon>
        <taxon>Enoplea</taxon>
        <taxon>Dorylaimia</taxon>
        <taxon>Trichinellida</taxon>
        <taxon>Trichinellidae</taxon>
        <taxon>Trichinella</taxon>
    </lineage>
</organism>
<evidence type="ECO:0000313" key="1">
    <source>
        <dbReference type="EMBL" id="KRZ04212.1"/>
    </source>
</evidence>
<name>A0A0V1H2A3_9BILA</name>
<evidence type="ECO:0000313" key="2">
    <source>
        <dbReference type="Proteomes" id="UP000055024"/>
    </source>
</evidence>
<keyword evidence="2" id="KW-1185">Reference proteome</keyword>
<sequence length="111" mass="11949">MVAHLQYNYAAPFPSKRLHSTKFLCDFETALIPVILGNFPTPVCKVASSAFAKLCFGRAPFPSGRLDSTKFLCDFETALIPVIQGNFPTPVCKVASSAFAKLCFGRSAGLA</sequence>
<dbReference type="EMBL" id="JYDP01000170">
    <property type="protein sequence ID" value="KRZ04212.1"/>
    <property type="molecule type" value="Genomic_DNA"/>
</dbReference>
<dbReference type="AlphaFoldDB" id="A0A0V1H2A3"/>
<dbReference type="Proteomes" id="UP000055024">
    <property type="component" value="Unassembled WGS sequence"/>
</dbReference>
<reference evidence="1 2" key="1">
    <citation type="submission" date="2015-01" db="EMBL/GenBank/DDBJ databases">
        <title>Evolution of Trichinella species and genotypes.</title>
        <authorList>
            <person name="Korhonen P.K."/>
            <person name="Edoardo P."/>
            <person name="Giuseppe L.R."/>
            <person name="Gasser R.B."/>
        </authorList>
    </citation>
    <scope>NUCLEOTIDE SEQUENCE [LARGE SCALE GENOMIC DNA]</scope>
    <source>
        <strain evidence="1">ISS1029</strain>
    </source>
</reference>
<comment type="caution">
    <text evidence="1">The sequence shown here is derived from an EMBL/GenBank/DDBJ whole genome shotgun (WGS) entry which is preliminary data.</text>
</comment>
<proteinExistence type="predicted"/>